<evidence type="ECO:0000313" key="2">
    <source>
        <dbReference type="EMBL" id="ODQ69446.1"/>
    </source>
</evidence>
<evidence type="ECO:0000256" key="1">
    <source>
        <dbReference type="SAM" id="MobiDB-lite"/>
    </source>
</evidence>
<organism evidence="2 3">
    <name type="scientific">Lipomyces starkeyi NRRL Y-11557</name>
    <dbReference type="NCBI Taxonomy" id="675824"/>
    <lineage>
        <taxon>Eukaryota</taxon>
        <taxon>Fungi</taxon>
        <taxon>Dikarya</taxon>
        <taxon>Ascomycota</taxon>
        <taxon>Saccharomycotina</taxon>
        <taxon>Lipomycetes</taxon>
        <taxon>Lipomycetales</taxon>
        <taxon>Lipomycetaceae</taxon>
        <taxon>Lipomyces</taxon>
    </lineage>
</organism>
<gene>
    <name evidence="2" type="ORF">LIPSTDRAFT_187367</name>
</gene>
<feature type="compositionally biased region" description="Polar residues" evidence="1">
    <location>
        <begin position="188"/>
        <end position="197"/>
    </location>
</feature>
<protein>
    <submittedName>
        <fullName evidence="2">Uncharacterized protein</fullName>
    </submittedName>
</protein>
<proteinExistence type="predicted"/>
<dbReference type="Proteomes" id="UP000094385">
    <property type="component" value="Unassembled WGS sequence"/>
</dbReference>
<feature type="region of interest" description="Disordered" evidence="1">
    <location>
        <begin position="188"/>
        <end position="217"/>
    </location>
</feature>
<evidence type="ECO:0000313" key="3">
    <source>
        <dbReference type="Proteomes" id="UP000094385"/>
    </source>
</evidence>
<reference evidence="2 3" key="1">
    <citation type="journal article" date="2016" name="Proc. Natl. Acad. Sci. U.S.A.">
        <title>Comparative genomics of biotechnologically important yeasts.</title>
        <authorList>
            <person name="Riley R."/>
            <person name="Haridas S."/>
            <person name="Wolfe K.H."/>
            <person name="Lopes M.R."/>
            <person name="Hittinger C.T."/>
            <person name="Goeker M."/>
            <person name="Salamov A.A."/>
            <person name="Wisecaver J.H."/>
            <person name="Long T.M."/>
            <person name="Calvey C.H."/>
            <person name="Aerts A.L."/>
            <person name="Barry K.W."/>
            <person name="Choi C."/>
            <person name="Clum A."/>
            <person name="Coughlan A.Y."/>
            <person name="Deshpande S."/>
            <person name="Douglass A.P."/>
            <person name="Hanson S.J."/>
            <person name="Klenk H.-P."/>
            <person name="LaButti K.M."/>
            <person name="Lapidus A."/>
            <person name="Lindquist E.A."/>
            <person name="Lipzen A.M."/>
            <person name="Meier-Kolthoff J.P."/>
            <person name="Ohm R.A."/>
            <person name="Otillar R.P."/>
            <person name="Pangilinan J.L."/>
            <person name="Peng Y."/>
            <person name="Rokas A."/>
            <person name="Rosa C.A."/>
            <person name="Scheuner C."/>
            <person name="Sibirny A.A."/>
            <person name="Slot J.C."/>
            <person name="Stielow J.B."/>
            <person name="Sun H."/>
            <person name="Kurtzman C.P."/>
            <person name="Blackwell M."/>
            <person name="Grigoriev I.V."/>
            <person name="Jeffries T.W."/>
        </authorList>
    </citation>
    <scope>NUCLEOTIDE SEQUENCE [LARGE SCALE GENOMIC DNA]</scope>
    <source>
        <strain evidence="2 3">NRRL Y-11557</strain>
    </source>
</reference>
<keyword evidence="3" id="KW-1185">Reference proteome</keyword>
<sequence length="217" mass="24154">MYYDDNDLLGQDRQQLPHSYRSPDLRNERVVFAACFNDINPGRTAHGSAICFCVNRDSNTTTIASVSISRHQLYVLLRVAPMKTVFWLILTIVLAKARAYDILYYSDDFCQVPLYDCWAIDPNSCCGPAEAGSVYFNCNPDDEWWVYYGGSCAYDYGYGIGPACFSGSAGVTGAKYSLSPYKLRTRDSATVNGTTSPIPRKKGVITESDLQKSKPTH</sequence>
<dbReference type="AlphaFoldDB" id="A0A1E3PVK0"/>
<name>A0A1E3PVK0_LIPST</name>
<accession>A0A1E3PVK0</accession>
<dbReference type="EMBL" id="KV454303">
    <property type="protein sequence ID" value="ODQ69446.1"/>
    <property type="molecule type" value="Genomic_DNA"/>
</dbReference>